<gene>
    <name evidence="1" type="ORF">DIZ79_00305</name>
</gene>
<dbReference type="Proteomes" id="UP000255508">
    <property type="component" value="Unassembled WGS sequence"/>
</dbReference>
<evidence type="ECO:0000313" key="2">
    <source>
        <dbReference type="Proteomes" id="UP000255508"/>
    </source>
</evidence>
<dbReference type="Gene3D" id="2.60.40.10">
    <property type="entry name" value="Immunoglobulins"/>
    <property type="match status" value="1"/>
</dbReference>
<dbReference type="InterPro" id="IPR013783">
    <property type="entry name" value="Ig-like_fold"/>
</dbReference>
<organism evidence="1 2">
    <name type="scientific">endosymbiont of Lamellibrachia luymesi</name>
    <dbReference type="NCBI Taxonomy" id="2200907"/>
    <lineage>
        <taxon>Bacteria</taxon>
        <taxon>Pseudomonadati</taxon>
        <taxon>Pseudomonadota</taxon>
        <taxon>Gammaproteobacteria</taxon>
        <taxon>sulfur-oxidizing symbionts</taxon>
    </lineage>
</organism>
<dbReference type="EMBL" id="QFXD01000006">
    <property type="protein sequence ID" value="RDH93482.1"/>
    <property type="molecule type" value="Genomic_DNA"/>
</dbReference>
<reference evidence="1 2" key="1">
    <citation type="journal article" date="2018" name="ISME J.">
        <title>Endosymbiont genomes yield clues of tubeworm success.</title>
        <authorList>
            <person name="Li Y."/>
            <person name="Liles M.R."/>
            <person name="Halanych K.M."/>
        </authorList>
    </citation>
    <scope>NUCLEOTIDE SEQUENCE [LARGE SCALE GENOMIC DNA]</scope>
    <source>
        <strain evidence="1">A1422</strain>
    </source>
</reference>
<sequence length="121" mass="13558">MKLYGIPDDDFRGIDWEQAYTDWLVNSRQFTSTTYKGSYFRGQSNWWNTDFDTYVALAILAPEVASLPPVAQAGPDQSVLPGTVVNFDGSASVHTDPTKALFVFRWDFNAIDGLWWEAGPG</sequence>
<accession>A0A370E1K6</accession>
<dbReference type="AlphaFoldDB" id="A0A370E1K6"/>
<evidence type="ECO:0000313" key="1">
    <source>
        <dbReference type="EMBL" id="RDH93482.1"/>
    </source>
</evidence>
<name>A0A370E1K6_9GAMM</name>
<comment type="caution">
    <text evidence="1">The sequence shown here is derived from an EMBL/GenBank/DDBJ whole genome shotgun (WGS) entry which is preliminary data.</text>
</comment>
<protein>
    <submittedName>
        <fullName evidence="1">Uncharacterized protein</fullName>
    </submittedName>
</protein>
<proteinExistence type="predicted"/>